<name>A0A652YVL2_NOCGL</name>
<keyword evidence="1" id="KW-0238">DNA-binding</keyword>
<dbReference type="InterPro" id="IPR009057">
    <property type="entry name" value="Homeodomain-like_sf"/>
</dbReference>
<reference evidence="2" key="1">
    <citation type="submission" date="2019-07" db="EMBL/GenBank/DDBJ databases">
        <title>Genomic Encyclopedia of Type Strains, Phase IV (KMG-IV): sequencing the most valuable type-strain genomes for metagenomic binning, comparative biology and taxonomic classification.</title>
        <authorList>
            <person name="Goeker M."/>
        </authorList>
    </citation>
    <scope>NUCLEOTIDE SEQUENCE</scope>
    <source>
        <strain evidence="2">DSM 44596</strain>
    </source>
</reference>
<proteinExistence type="predicted"/>
<gene>
    <name evidence="2" type="ORF">FNL38_101110</name>
</gene>
<dbReference type="SUPFAM" id="SSF46689">
    <property type="entry name" value="Homeodomain-like"/>
    <property type="match status" value="1"/>
</dbReference>
<evidence type="ECO:0000256" key="1">
    <source>
        <dbReference type="ARBA" id="ARBA00023125"/>
    </source>
</evidence>
<dbReference type="AlphaFoldDB" id="A0A652YVL2"/>
<protein>
    <submittedName>
        <fullName evidence="2">TetR family transcriptional regulator</fullName>
    </submittedName>
</protein>
<dbReference type="Pfam" id="PF00440">
    <property type="entry name" value="TetR_N"/>
    <property type="match status" value="1"/>
</dbReference>
<dbReference type="PROSITE" id="PS50977">
    <property type="entry name" value="HTH_TETR_2"/>
    <property type="match status" value="1"/>
</dbReference>
<organism evidence="2">
    <name type="scientific">Nocardia globerula</name>
    <dbReference type="NCBI Taxonomy" id="1818"/>
    <lineage>
        <taxon>Bacteria</taxon>
        <taxon>Bacillati</taxon>
        <taxon>Actinomycetota</taxon>
        <taxon>Actinomycetes</taxon>
        <taxon>Mycobacteriales</taxon>
        <taxon>Nocardiaceae</taxon>
        <taxon>Nocardia</taxon>
    </lineage>
</organism>
<sequence length="203" mass="22392">MSTGELSTKQKLLEVAEELFATKGIEATLVGDIVSGAGQRNPSALRYHFGSREGILQAIREKYLVQLESRRTVMLANWQGDVTPRECVELIVAPLGEMLTSEAGRRYLRILGQTIYQLEPEQIDQVPPKYPSLVRSIELLRESIGHLPGPLVDERVRGAILLATAMLAVRARDLTGRRRLPLSAADFQVNVIDMTTAALTANS</sequence>
<comment type="caution">
    <text evidence="2">The sequence shown here is derived from an EMBL/GenBank/DDBJ whole genome shotgun (WGS) entry which is preliminary data.</text>
</comment>
<evidence type="ECO:0000313" key="2">
    <source>
        <dbReference type="EMBL" id="TYQ07745.1"/>
    </source>
</evidence>
<dbReference type="GO" id="GO:0003677">
    <property type="term" value="F:DNA binding"/>
    <property type="evidence" value="ECO:0007669"/>
    <property type="project" value="UniProtKB-UniRule"/>
</dbReference>
<dbReference type="Gene3D" id="1.10.357.10">
    <property type="entry name" value="Tetracycline Repressor, domain 2"/>
    <property type="match status" value="1"/>
</dbReference>
<dbReference type="EMBL" id="VNIQ01000001">
    <property type="protein sequence ID" value="TYQ07745.1"/>
    <property type="molecule type" value="Genomic_DNA"/>
</dbReference>
<dbReference type="InterPro" id="IPR001647">
    <property type="entry name" value="HTH_TetR"/>
</dbReference>
<accession>A0A652YVL2</accession>